<dbReference type="SUPFAM" id="SSF46689">
    <property type="entry name" value="Homeodomain-like"/>
    <property type="match status" value="1"/>
</dbReference>
<protein>
    <submittedName>
        <fullName evidence="5">AraC-type DNA-binding protein</fullName>
    </submittedName>
</protein>
<dbReference type="PROSITE" id="PS00041">
    <property type="entry name" value="HTH_ARAC_FAMILY_1"/>
    <property type="match status" value="1"/>
</dbReference>
<name>A0A1T4MIG6_9BACT</name>
<dbReference type="STRING" id="634771.SAMN04488128_1011123"/>
<evidence type="ECO:0000313" key="5">
    <source>
        <dbReference type="EMBL" id="SJZ66667.1"/>
    </source>
</evidence>
<reference evidence="6" key="1">
    <citation type="submission" date="2017-02" db="EMBL/GenBank/DDBJ databases">
        <authorList>
            <person name="Varghese N."/>
            <person name="Submissions S."/>
        </authorList>
    </citation>
    <scope>NUCLEOTIDE SEQUENCE [LARGE SCALE GENOMIC DNA]</scope>
    <source>
        <strain evidence="6">DSM 22224</strain>
    </source>
</reference>
<accession>A0A1T4MIG6</accession>
<dbReference type="PANTHER" id="PTHR43280:SF2">
    <property type="entry name" value="HTH-TYPE TRANSCRIPTIONAL REGULATOR EXSA"/>
    <property type="match status" value="1"/>
</dbReference>
<keyword evidence="1" id="KW-0805">Transcription regulation</keyword>
<keyword evidence="6" id="KW-1185">Reference proteome</keyword>
<evidence type="ECO:0000259" key="4">
    <source>
        <dbReference type="PROSITE" id="PS01124"/>
    </source>
</evidence>
<dbReference type="PROSITE" id="PS01124">
    <property type="entry name" value="HTH_ARAC_FAMILY_2"/>
    <property type="match status" value="1"/>
</dbReference>
<evidence type="ECO:0000256" key="1">
    <source>
        <dbReference type="ARBA" id="ARBA00023015"/>
    </source>
</evidence>
<proteinExistence type="predicted"/>
<dbReference type="Gene3D" id="1.10.10.60">
    <property type="entry name" value="Homeodomain-like"/>
    <property type="match status" value="1"/>
</dbReference>
<keyword evidence="2 5" id="KW-0238">DNA-binding</keyword>
<organism evidence="5 6">
    <name type="scientific">Chitinophaga eiseniae</name>
    <dbReference type="NCBI Taxonomy" id="634771"/>
    <lineage>
        <taxon>Bacteria</taxon>
        <taxon>Pseudomonadati</taxon>
        <taxon>Bacteroidota</taxon>
        <taxon>Chitinophagia</taxon>
        <taxon>Chitinophagales</taxon>
        <taxon>Chitinophagaceae</taxon>
        <taxon>Chitinophaga</taxon>
    </lineage>
</organism>
<evidence type="ECO:0000313" key="6">
    <source>
        <dbReference type="Proteomes" id="UP000190367"/>
    </source>
</evidence>
<dbReference type="GO" id="GO:0003700">
    <property type="term" value="F:DNA-binding transcription factor activity"/>
    <property type="evidence" value="ECO:0007669"/>
    <property type="project" value="InterPro"/>
</dbReference>
<dbReference type="RefSeq" id="WP_078667743.1">
    <property type="nucleotide sequence ID" value="NZ_FUWZ01000001.1"/>
</dbReference>
<dbReference type="GO" id="GO:0043565">
    <property type="term" value="F:sequence-specific DNA binding"/>
    <property type="evidence" value="ECO:0007669"/>
    <property type="project" value="InterPro"/>
</dbReference>
<dbReference type="EMBL" id="FUWZ01000001">
    <property type="protein sequence ID" value="SJZ66667.1"/>
    <property type="molecule type" value="Genomic_DNA"/>
</dbReference>
<gene>
    <name evidence="5" type="ORF">SAMN04488128_1011123</name>
</gene>
<dbReference type="InterPro" id="IPR018062">
    <property type="entry name" value="HTH_AraC-typ_CS"/>
</dbReference>
<dbReference type="AlphaFoldDB" id="A0A1T4MIG6"/>
<sequence>MEKVSVKNMVCSRCVMVVTQYVAPLNVGLQQVTLGELVFKNKITAAQKDLVRNTLIPFGFEVIDDDKMRMVERIKHIIINLVHYQEEGMNNNLSEILSADLHCVYNYLSGIFSEVTGKTIEKYYIAQKIERAKELLDYDELTLSEIAHRLNYSSVAYLSNQFKKVAGLAPSVYKQQKSERRTSLDKL</sequence>
<dbReference type="Proteomes" id="UP000190367">
    <property type="component" value="Unassembled WGS sequence"/>
</dbReference>
<dbReference type="InterPro" id="IPR018060">
    <property type="entry name" value="HTH_AraC"/>
</dbReference>
<keyword evidence="3" id="KW-0804">Transcription</keyword>
<dbReference type="PANTHER" id="PTHR43280">
    <property type="entry name" value="ARAC-FAMILY TRANSCRIPTIONAL REGULATOR"/>
    <property type="match status" value="1"/>
</dbReference>
<dbReference type="SMART" id="SM00342">
    <property type="entry name" value="HTH_ARAC"/>
    <property type="match status" value="1"/>
</dbReference>
<feature type="domain" description="HTH araC/xylS-type" evidence="4">
    <location>
        <begin position="107"/>
        <end position="176"/>
    </location>
</feature>
<dbReference type="OrthoDB" id="952277at2"/>
<evidence type="ECO:0000256" key="3">
    <source>
        <dbReference type="ARBA" id="ARBA00023163"/>
    </source>
</evidence>
<dbReference type="InterPro" id="IPR009057">
    <property type="entry name" value="Homeodomain-like_sf"/>
</dbReference>
<dbReference type="Pfam" id="PF12833">
    <property type="entry name" value="HTH_18"/>
    <property type="match status" value="1"/>
</dbReference>
<evidence type="ECO:0000256" key="2">
    <source>
        <dbReference type="ARBA" id="ARBA00023125"/>
    </source>
</evidence>